<accession>A0A1F5AYH0</accession>
<gene>
    <name evidence="1" type="ORF">A2Z10_00420</name>
</gene>
<organism evidence="1 2">
    <name type="scientific">Candidatus Azambacteria bacterium RBG_16_47_10</name>
    <dbReference type="NCBI Taxonomy" id="1797292"/>
    <lineage>
        <taxon>Bacteria</taxon>
        <taxon>Candidatus Azamiibacteriota</taxon>
    </lineage>
</organism>
<reference evidence="1 2" key="1">
    <citation type="journal article" date="2016" name="Nat. Commun.">
        <title>Thousands of microbial genomes shed light on interconnected biogeochemical processes in an aquifer system.</title>
        <authorList>
            <person name="Anantharaman K."/>
            <person name="Brown C.T."/>
            <person name="Hug L.A."/>
            <person name="Sharon I."/>
            <person name="Castelle C.J."/>
            <person name="Probst A.J."/>
            <person name="Thomas B.C."/>
            <person name="Singh A."/>
            <person name="Wilkins M.J."/>
            <person name="Karaoz U."/>
            <person name="Brodie E.L."/>
            <person name="Williams K.H."/>
            <person name="Hubbard S.S."/>
            <person name="Banfield J.F."/>
        </authorList>
    </citation>
    <scope>NUCLEOTIDE SEQUENCE [LARGE SCALE GENOMIC DNA]</scope>
</reference>
<dbReference type="Proteomes" id="UP000176639">
    <property type="component" value="Unassembled WGS sequence"/>
</dbReference>
<comment type="caution">
    <text evidence="1">The sequence shown here is derived from an EMBL/GenBank/DDBJ whole genome shotgun (WGS) entry which is preliminary data.</text>
</comment>
<sequence>MEQHFEETPRERVLHEEFDAIQNDPHLEGVLWDDLEVKDMALLEKLLHGTLADADISRRTDELETEGRARGDASVDFAVMLRNKLISQKYFEGHKTGNA</sequence>
<proteinExistence type="predicted"/>
<protein>
    <submittedName>
        <fullName evidence="1">Uncharacterized protein</fullName>
    </submittedName>
</protein>
<dbReference type="AlphaFoldDB" id="A0A1F5AYH0"/>
<dbReference type="EMBL" id="MEYI01000040">
    <property type="protein sequence ID" value="OGD23431.1"/>
    <property type="molecule type" value="Genomic_DNA"/>
</dbReference>
<evidence type="ECO:0000313" key="1">
    <source>
        <dbReference type="EMBL" id="OGD23431.1"/>
    </source>
</evidence>
<evidence type="ECO:0000313" key="2">
    <source>
        <dbReference type="Proteomes" id="UP000176639"/>
    </source>
</evidence>
<name>A0A1F5AYH0_9BACT</name>